<dbReference type="KEGG" id="fek:C1H87_05110"/>
<dbReference type="InterPro" id="IPR014716">
    <property type="entry name" value="Fibrinogen_a/b/g_C_1"/>
</dbReference>
<keyword evidence="3" id="KW-1185">Reference proteome</keyword>
<protein>
    <recommendedName>
        <fullName evidence="4">Fibrinogen C-terminal domain-containing protein</fullName>
    </recommendedName>
</protein>
<sequence>MTKLTYIAIILCWCVHYSFAQVGIGTTAPSTSAILDVTSSTQGLLTPRMTEAQRDAIVSPAEGLFIYNLDAKCFQYYKGSAWSGCLGETQNKLDCNSVSANGNYIHRKPLNNSHTITLDVLVNEIGPYNISTNSANGYSFSASGTFASLGVNTITLIGSGTSRSLRTNTFTITFAETGQTCNIDIQTTFRPSCKAYFDDGFVANGSYMLDSDGSGGNPAFECWCDQTVAGGGWTLVFSHFSPDGYWANATEANEHNVDKWSSSKYSILSKIDELKSQGYYEFLLYYPRLNKRNHWRQTADPRSRGGYPAGSGVPGYQGISLEMTDSSFGGLELSGPHAYLDGSIDGAGSFHYAVGSFGPDPGASDPAVGLAVGVNEFTYYVQLYTR</sequence>
<dbReference type="AlphaFoldDB" id="A0A2K9PM29"/>
<dbReference type="NCBIfam" id="NF040941">
    <property type="entry name" value="GGGWT_bact"/>
    <property type="match status" value="1"/>
</dbReference>
<dbReference type="InterPro" id="IPR036056">
    <property type="entry name" value="Fibrinogen-like_C"/>
</dbReference>
<evidence type="ECO:0000313" key="3">
    <source>
        <dbReference type="Proteomes" id="UP000235826"/>
    </source>
</evidence>
<keyword evidence="1" id="KW-0732">Signal</keyword>
<evidence type="ECO:0000313" key="2">
    <source>
        <dbReference type="EMBL" id="AUP78129.1"/>
    </source>
</evidence>
<dbReference type="Proteomes" id="UP000235826">
    <property type="component" value="Chromosome"/>
</dbReference>
<proteinExistence type="predicted"/>
<name>A0A2K9PM29_9FLAO</name>
<evidence type="ECO:0000256" key="1">
    <source>
        <dbReference type="SAM" id="SignalP"/>
    </source>
</evidence>
<feature type="signal peptide" evidence="1">
    <location>
        <begin position="1"/>
        <end position="20"/>
    </location>
</feature>
<organism evidence="2 3">
    <name type="scientific">Flavivirga eckloniae</name>
    <dbReference type="NCBI Taxonomy" id="1803846"/>
    <lineage>
        <taxon>Bacteria</taxon>
        <taxon>Pseudomonadati</taxon>
        <taxon>Bacteroidota</taxon>
        <taxon>Flavobacteriia</taxon>
        <taxon>Flavobacteriales</taxon>
        <taxon>Flavobacteriaceae</taxon>
        <taxon>Flavivirga</taxon>
    </lineage>
</organism>
<dbReference type="SUPFAM" id="SSF56496">
    <property type="entry name" value="Fibrinogen C-terminal domain-like"/>
    <property type="match status" value="1"/>
</dbReference>
<feature type="chain" id="PRO_5014720379" description="Fibrinogen C-terminal domain-containing protein" evidence="1">
    <location>
        <begin position="21"/>
        <end position="386"/>
    </location>
</feature>
<dbReference type="Gene3D" id="3.90.215.10">
    <property type="entry name" value="Gamma Fibrinogen, chain A, domain 1"/>
    <property type="match status" value="1"/>
</dbReference>
<dbReference type="RefSeq" id="WP_102754787.1">
    <property type="nucleotide sequence ID" value="NZ_CP025791.1"/>
</dbReference>
<gene>
    <name evidence="2" type="ORF">C1H87_05110</name>
</gene>
<accession>A0A2K9PM29</accession>
<reference evidence="2 3" key="1">
    <citation type="submission" date="2018-01" db="EMBL/GenBank/DDBJ databases">
        <title>Complete genome sequence of Flavivirga eckloniae ECD14 isolated from seaweed Ecklonia cava.</title>
        <authorList>
            <person name="Lee J.H."/>
            <person name="Baik K.S."/>
            <person name="Seong C.N."/>
        </authorList>
    </citation>
    <scope>NUCLEOTIDE SEQUENCE [LARGE SCALE GENOMIC DNA]</scope>
    <source>
        <strain evidence="2 3">ECD14</strain>
    </source>
</reference>
<dbReference type="OrthoDB" id="1377352at2"/>
<dbReference type="EMBL" id="CP025791">
    <property type="protein sequence ID" value="AUP78129.1"/>
    <property type="molecule type" value="Genomic_DNA"/>
</dbReference>
<evidence type="ECO:0008006" key="4">
    <source>
        <dbReference type="Google" id="ProtNLM"/>
    </source>
</evidence>